<dbReference type="GeneID" id="30207366"/>
<dbReference type="RefSeq" id="XP_065725905.1">
    <property type="nucleotide sequence ID" value="XM_065869833.1"/>
</dbReference>
<evidence type="ECO:0000313" key="2">
    <source>
        <dbReference type="EMBL" id="WVW82253.1"/>
    </source>
</evidence>
<feature type="domain" description="Amidase" evidence="1">
    <location>
        <begin position="207"/>
        <end position="335"/>
    </location>
</feature>
<sequence>MPISISNFDFLQTSIREVQQLLKEGKITSVQLVEAYLNRIERDNQAGMALRAVIATAPRDLVLSIASGLDEERSRGEIRSELHGIPVLVKDNIATDPELGMDTTAGSFALKDSVVPADAFVIARLRKAGAIVIAKTNLNELSGWKGLLKSFPLSNSSSGSGPRYLSMSTNNPDTADTTNNTFRGPTNGWSAVGGQCSSAYVEGGFDNGGNPFGSSSGSAVGLSVGWGVVAVGTDTLGSVNGPASRAALYAVRPTVGRLSRSGVVPISLDHDTVGPMGSTTYDIALMLEVMSGEDVNDRYTHRLDPLSNLTSIASDPPPLSSFTIGIPTRHFLDNPTFKYAGGCPSDCKMKFKEVIQDLHENHGLSIKWDTDMDLDSEDIKEFKDVITGKIDIDFKEDMNIYLKSLKESKVRNVLDLAMFNDKYSSIELPPNECCQERILSALSSPPRNSSEHQDLSSRLGELADDRSLGYIFKTNPEIDAVVFAHELGAPSYWVGAAKYPAGVVPLGYCSNGLPYGMLIVTRKFEEDKLIGIMAAYENVMPKRQVPKPYYDRYGTEGL</sequence>
<keyword evidence="3" id="KW-1185">Reference proteome</keyword>
<dbReference type="KEGG" id="kbi:30207366"/>
<organism evidence="2 3">
    <name type="scientific">Kwoniella bestiolae CBS 10118</name>
    <dbReference type="NCBI Taxonomy" id="1296100"/>
    <lineage>
        <taxon>Eukaryota</taxon>
        <taxon>Fungi</taxon>
        <taxon>Dikarya</taxon>
        <taxon>Basidiomycota</taxon>
        <taxon>Agaricomycotina</taxon>
        <taxon>Tremellomycetes</taxon>
        <taxon>Tremellales</taxon>
        <taxon>Cryptococcaceae</taxon>
        <taxon>Kwoniella</taxon>
    </lineage>
</organism>
<accession>A0AAJ8M781</accession>
<dbReference type="PANTHER" id="PTHR42678:SF34">
    <property type="entry name" value="OS04G0183300 PROTEIN"/>
    <property type="match status" value="1"/>
</dbReference>
<proteinExistence type="predicted"/>
<dbReference type="EMBL" id="CP144542">
    <property type="protein sequence ID" value="WVW82253.1"/>
    <property type="molecule type" value="Genomic_DNA"/>
</dbReference>
<feature type="domain" description="Amidase" evidence="1">
    <location>
        <begin position="32"/>
        <end position="141"/>
    </location>
</feature>
<name>A0AAJ8M781_9TREE</name>
<evidence type="ECO:0000313" key="3">
    <source>
        <dbReference type="Proteomes" id="UP000092730"/>
    </source>
</evidence>
<dbReference type="Gene3D" id="3.90.1300.10">
    <property type="entry name" value="Amidase signature (AS) domain"/>
    <property type="match status" value="1"/>
</dbReference>
<dbReference type="InterPro" id="IPR023631">
    <property type="entry name" value="Amidase_dom"/>
</dbReference>
<protein>
    <recommendedName>
        <fullName evidence="1">Amidase domain-containing protein</fullName>
    </recommendedName>
</protein>
<dbReference type="InterPro" id="IPR036928">
    <property type="entry name" value="AS_sf"/>
</dbReference>
<gene>
    <name evidence="2" type="ORF">I302_104259</name>
</gene>
<dbReference type="PANTHER" id="PTHR42678">
    <property type="entry name" value="AMIDASE"/>
    <property type="match status" value="1"/>
</dbReference>
<reference evidence="2" key="2">
    <citation type="submission" date="2024-02" db="EMBL/GenBank/DDBJ databases">
        <title>Comparative genomics of Cryptococcus and Kwoniella reveals pathogenesis evolution and contrasting modes of karyotype evolution via chromosome fusion or intercentromeric recombination.</title>
        <authorList>
            <person name="Coelho M.A."/>
            <person name="David-Palma M."/>
            <person name="Shea T."/>
            <person name="Bowers K."/>
            <person name="McGinley-Smith S."/>
            <person name="Mohammad A.W."/>
            <person name="Gnirke A."/>
            <person name="Yurkov A.M."/>
            <person name="Nowrousian M."/>
            <person name="Sun S."/>
            <person name="Cuomo C.A."/>
            <person name="Heitman J."/>
        </authorList>
    </citation>
    <scope>NUCLEOTIDE SEQUENCE</scope>
    <source>
        <strain evidence="2">CBS 10118</strain>
    </source>
</reference>
<dbReference type="Pfam" id="PF01425">
    <property type="entry name" value="Amidase"/>
    <property type="match status" value="2"/>
</dbReference>
<dbReference type="SUPFAM" id="SSF75304">
    <property type="entry name" value="Amidase signature (AS) enzymes"/>
    <property type="match status" value="1"/>
</dbReference>
<evidence type="ECO:0000259" key="1">
    <source>
        <dbReference type="Pfam" id="PF01425"/>
    </source>
</evidence>
<dbReference type="Proteomes" id="UP000092730">
    <property type="component" value="Chromosome 2"/>
</dbReference>
<dbReference type="AlphaFoldDB" id="A0AAJ8M781"/>
<reference evidence="2" key="1">
    <citation type="submission" date="2013-07" db="EMBL/GenBank/DDBJ databases">
        <authorList>
            <consortium name="The Broad Institute Genome Sequencing Platform"/>
            <person name="Cuomo C."/>
            <person name="Litvintseva A."/>
            <person name="Chen Y."/>
            <person name="Heitman J."/>
            <person name="Sun S."/>
            <person name="Springer D."/>
            <person name="Dromer F."/>
            <person name="Young S.K."/>
            <person name="Zeng Q."/>
            <person name="Gargeya S."/>
            <person name="Fitzgerald M."/>
            <person name="Abouelleil A."/>
            <person name="Alvarado L."/>
            <person name="Berlin A.M."/>
            <person name="Chapman S.B."/>
            <person name="Dewar J."/>
            <person name="Goldberg J."/>
            <person name="Griggs A."/>
            <person name="Gujja S."/>
            <person name="Hansen M."/>
            <person name="Howarth C."/>
            <person name="Imamovic A."/>
            <person name="Larimer J."/>
            <person name="McCowan C."/>
            <person name="Murphy C."/>
            <person name="Pearson M."/>
            <person name="Priest M."/>
            <person name="Roberts A."/>
            <person name="Saif S."/>
            <person name="Shea T."/>
            <person name="Sykes S."/>
            <person name="Wortman J."/>
            <person name="Nusbaum C."/>
            <person name="Birren B."/>
        </authorList>
    </citation>
    <scope>NUCLEOTIDE SEQUENCE</scope>
    <source>
        <strain evidence="2">CBS 10118</strain>
    </source>
</reference>